<keyword evidence="3 12" id="KW-0813">Transport</keyword>
<evidence type="ECO:0000313" key="15">
    <source>
        <dbReference type="EMBL" id="ALC05180.1"/>
    </source>
</evidence>
<dbReference type="InterPro" id="IPR023051">
    <property type="entry name" value="Kup"/>
</dbReference>
<evidence type="ECO:0000256" key="6">
    <source>
        <dbReference type="ARBA" id="ARBA00022692"/>
    </source>
</evidence>
<evidence type="ECO:0000259" key="14">
    <source>
        <dbReference type="Pfam" id="PF22776"/>
    </source>
</evidence>
<evidence type="ECO:0000256" key="7">
    <source>
        <dbReference type="ARBA" id="ARBA00022847"/>
    </source>
</evidence>
<evidence type="ECO:0000256" key="8">
    <source>
        <dbReference type="ARBA" id="ARBA00022958"/>
    </source>
</evidence>
<evidence type="ECO:0000256" key="12">
    <source>
        <dbReference type="HAMAP-Rule" id="MF_01522"/>
    </source>
</evidence>
<name>A0A0M4CNN2_9CORY</name>
<feature type="transmembrane region" description="Helical" evidence="12">
    <location>
        <begin position="298"/>
        <end position="322"/>
    </location>
</feature>
<dbReference type="RefSeq" id="WP_231686482.1">
    <property type="nucleotide sequence ID" value="NZ_CP009220.1"/>
</dbReference>
<comment type="catalytic activity">
    <reaction evidence="12">
        <text>K(+)(in) + H(+)(in) = K(+)(out) + H(+)(out)</text>
        <dbReference type="Rhea" id="RHEA:28490"/>
        <dbReference type="ChEBI" id="CHEBI:15378"/>
        <dbReference type="ChEBI" id="CHEBI:29103"/>
    </reaction>
</comment>
<evidence type="ECO:0000256" key="2">
    <source>
        <dbReference type="ARBA" id="ARBA00007019"/>
    </source>
</evidence>
<feature type="domain" description="K+ potassium transporter integral membrane" evidence="13">
    <location>
        <begin position="24"/>
        <end position="474"/>
    </location>
</feature>
<keyword evidence="6 12" id="KW-0812">Transmembrane</keyword>
<feature type="transmembrane region" description="Helical" evidence="12">
    <location>
        <begin position="146"/>
        <end position="168"/>
    </location>
</feature>
<feature type="transmembrane region" description="Helical" evidence="12">
    <location>
        <begin position="21"/>
        <end position="42"/>
    </location>
</feature>
<comment type="function">
    <text evidence="12">Transport of potassium into the cell. Likely operates as a K(+):H(+) symporter.</text>
</comment>
<keyword evidence="16" id="KW-1185">Reference proteome</keyword>
<feature type="transmembrane region" description="Helical" evidence="12">
    <location>
        <begin position="257"/>
        <end position="278"/>
    </location>
</feature>
<evidence type="ECO:0000259" key="13">
    <source>
        <dbReference type="Pfam" id="PF02705"/>
    </source>
</evidence>
<evidence type="ECO:0000256" key="5">
    <source>
        <dbReference type="ARBA" id="ARBA00022538"/>
    </source>
</evidence>
<evidence type="ECO:0000256" key="3">
    <source>
        <dbReference type="ARBA" id="ARBA00022448"/>
    </source>
</evidence>
<feature type="transmembrane region" description="Helical" evidence="12">
    <location>
        <begin position="404"/>
        <end position="424"/>
    </location>
</feature>
<dbReference type="AlphaFoldDB" id="A0A0M4CNN2"/>
<dbReference type="PANTHER" id="PTHR30540:SF79">
    <property type="entry name" value="LOW AFFINITY POTASSIUM TRANSPORT SYSTEM PROTEIN KUP"/>
    <property type="match status" value="1"/>
</dbReference>
<evidence type="ECO:0000256" key="1">
    <source>
        <dbReference type="ARBA" id="ARBA00004141"/>
    </source>
</evidence>
<keyword evidence="11 12" id="KW-0472">Membrane</keyword>
<feature type="transmembrane region" description="Helical" evidence="12">
    <location>
        <begin position="374"/>
        <end position="397"/>
    </location>
</feature>
<evidence type="ECO:0000313" key="16">
    <source>
        <dbReference type="Proteomes" id="UP000068067"/>
    </source>
</evidence>
<keyword evidence="5 12" id="KW-0633">Potassium transport</keyword>
<feature type="transmembrane region" description="Helical" evidence="12">
    <location>
        <begin position="180"/>
        <end position="200"/>
    </location>
</feature>
<reference evidence="15 16" key="1">
    <citation type="submission" date="2014-08" db="EMBL/GenBank/DDBJ databases">
        <title>Complete genome sequence of Corynebacterium deserti GIMN1.010 (=DSM 45689), isolated from desert sand in western China.</title>
        <authorList>
            <person name="Ruckert C."/>
            <person name="Albersmeier A."/>
            <person name="Kalinowski J."/>
        </authorList>
    </citation>
    <scope>NUCLEOTIDE SEQUENCE [LARGE SCALE GENOMIC DNA]</scope>
    <source>
        <strain evidence="15 16">GIMN1.010</strain>
    </source>
</reference>
<accession>A0A0M4CNN2</accession>
<evidence type="ECO:0000256" key="4">
    <source>
        <dbReference type="ARBA" id="ARBA00022475"/>
    </source>
</evidence>
<dbReference type="GO" id="GO:0015293">
    <property type="term" value="F:symporter activity"/>
    <property type="evidence" value="ECO:0007669"/>
    <property type="project" value="UniProtKB-UniRule"/>
</dbReference>
<feature type="transmembrane region" description="Helical" evidence="12">
    <location>
        <begin position="62"/>
        <end position="86"/>
    </location>
</feature>
<dbReference type="STRING" id="931089.CDES_03640"/>
<protein>
    <recommendedName>
        <fullName evidence="12">Probable potassium transport system protein Kup</fullName>
    </recommendedName>
</protein>
<feature type="transmembrane region" description="Helical" evidence="12">
    <location>
        <begin position="348"/>
        <end position="368"/>
    </location>
</feature>
<dbReference type="GO" id="GO:0005886">
    <property type="term" value="C:plasma membrane"/>
    <property type="evidence" value="ECO:0007669"/>
    <property type="project" value="UniProtKB-SubCell"/>
</dbReference>
<dbReference type="KEGG" id="cdx:CDES_03640"/>
<dbReference type="HAMAP" id="MF_01522">
    <property type="entry name" value="Kup"/>
    <property type="match status" value="1"/>
</dbReference>
<keyword evidence="4 12" id="KW-1003">Cell membrane</keyword>
<dbReference type="Proteomes" id="UP000068067">
    <property type="component" value="Chromosome"/>
</dbReference>
<keyword evidence="7 12" id="KW-0769">Symport</keyword>
<dbReference type="EMBL" id="CP009220">
    <property type="protein sequence ID" value="ALC05180.1"/>
    <property type="molecule type" value="Genomic_DNA"/>
</dbReference>
<evidence type="ECO:0000256" key="9">
    <source>
        <dbReference type="ARBA" id="ARBA00022989"/>
    </source>
</evidence>
<feature type="domain" description="K+ potassium transporter C-terminal" evidence="14">
    <location>
        <begin position="494"/>
        <end position="639"/>
    </location>
</feature>
<keyword evidence="9 12" id="KW-1133">Transmembrane helix</keyword>
<keyword evidence="8 12" id="KW-0630">Potassium</keyword>
<dbReference type="GO" id="GO:0015079">
    <property type="term" value="F:potassium ion transmembrane transporter activity"/>
    <property type="evidence" value="ECO:0007669"/>
    <property type="project" value="UniProtKB-UniRule"/>
</dbReference>
<evidence type="ECO:0000256" key="11">
    <source>
        <dbReference type="ARBA" id="ARBA00023136"/>
    </source>
</evidence>
<comment type="similarity">
    <text evidence="2 12">Belongs to the HAK/KUP transporter (TC 2.A.72) family.</text>
</comment>
<feature type="transmembrane region" description="Helical" evidence="12">
    <location>
        <begin position="212"/>
        <end position="236"/>
    </location>
</feature>
<sequence>MTKMRPESVAKQAPEKGHKGKNLLALGALGVVFGDIGTSPLYSLHTAFSMEHNSVDVTQANVYGIISMVLWTITLIVTVKYVVLMLRADNDGQGGILALVGLLKNRGTAGAFVAVAGMLGAALFYGDVLITPAISVLSATEGLTVISSRFESLVLPLSIIVLMVIFAIQPLGTEKVGRAFGPIMLVWFVVLAGLGIPQIIEHPEILNSLSPVWALRLVMADPMASFILLGAVVLTVTGAEALYADMGHFGAQAVRKAWFVVVMPSLIITYLGQGALVINHPEAVSNPMFYLAPESLRIPLIVLATVATVIASQAVISGAYSLTRQAVNLNLLPRMVIRHTSSHEEGQIYMPMVNGLLFVSVMVLVLVFRSSESLANAYGLAVTGTLVLASALFVLYARTAWQWAWWKVALFVVLIGVPEMLLFASNSTKIVAGGWLPLLVAAVLIVVMRTWQWGSASVATRREELEMATGEFLEKLDEKERSTTVGSGLKKVAEVAVFPHATRDTVPLSLVRCVKDLKLLYREIVIVRLIPENRPHVPQMERVTMEVLHKAPIRIVRLDVHVGYYEDHDLPRILHEVDPSWDDATYFLSALTLRSRLPGKIAGWRDRLYLSMERNQASRTEAFKLDPAKTISVGTEIHL</sequence>
<evidence type="ECO:0000256" key="10">
    <source>
        <dbReference type="ARBA" id="ARBA00023065"/>
    </source>
</evidence>
<feature type="transmembrane region" description="Helical" evidence="12">
    <location>
        <begin position="430"/>
        <end position="451"/>
    </location>
</feature>
<dbReference type="PANTHER" id="PTHR30540">
    <property type="entry name" value="OSMOTIC STRESS POTASSIUM TRANSPORTER"/>
    <property type="match status" value="1"/>
</dbReference>
<organism evidence="15 16">
    <name type="scientific">Corynebacterium deserti GIMN1.010</name>
    <dbReference type="NCBI Taxonomy" id="931089"/>
    <lineage>
        <taxon>Bacteria</taxon>
        <taxon>Bacillati</taxon>
        <taxon>Actinomycetota</taxon>
        <taxon>Actinomycetes</taxon>
        <taxon>Mycobacteriales</taxon>
        <taxon>Corynebacteriaceae</taxon>
        <taxon>Corynebacterium</taxon>
    </lineage>
</organism>
<dbReference type="InterPro" id="IPR053952">
    <property type="entry name" value="K_trans_C"/>
</dbReference>
<feature type="transmembrane region" description="Helical" evidence="12">
    <location>
        <begin position="107"/>
        <end position="126"/>
    </location>
</feature>
<proteinExistence type="inferred from homology"/>
<gene>
    <name evidence="12 15" type="primary">kup</name>
    <name evidence="15" type="ORF">CDES_03640</name>
</gene>
<keyword evidence="10 12" id="KW-0406">Ion transport</keyword>
<dbReference type="InterPro" id="IPR003855">
    <property type="entry name" value="K+_transporter"/>
</dbReference>
<dbReference type="Pfam" id="PF02705">
    <property type="entry name" value="K_trans"/>
    <property type="match status" value="1"/>
</dbReference>
<dbReference type="InterPro" id="IPR053951">
    <property type="entry name" value="K_trans_N"/>
</dbReference>
<dbReference type="PATRIC" id="fig|931089.4.peg.737"/>
<comment type="subcellular location">
    <subcellularLocation>
        <location evidence="12">Cell membrane</location>
        <topology evidence="12">Multi-pass membrane protein</topology>
    </subcellularLocation>
    <subcellularLocation>
        <location evidence="1">Membrane</location>
        <topology evidence="1">Multi-pass membrane protein</topology>
    </subcellularLocation>
</comment>
<dbReference type="Pfam" id="PF22776">
    <property type="entry name" value="K_trans_C"/>
    <property type="match status" value="1"/>
</dbReference>